<organism evidence="3 4">
    <name type="scientific">Fusobacterium necrogenes</name>
    <dbReference type="NCBI Taxonomy" id="858"/>
    <lineage>
        <taxon>Bacteria</taxon>
        <taxon>Fusobacteriati</taxon>
        <taxon>Fusobacteriota</taxon>
        <taxon>Fusobacteriia</taxon>
        <taxon>Fusobacteriales</taxon>
        <taxon>Fusobacteriaceae</taxon>
        <taxon>Fusobacterium</taxon>
    </lineage>
</organism>
<gene>
    <name evidence="3" type="primary">mdtE</name>
    <name evidence="3" type="ORF">NCTC10723_01185</name>
</gene>
<keyword evidence="4" id="KW-1185">Reference proteome</keyword>
<evidence type="ECO:0000313" key="3">
    <source>
        <dbReference type="EMBL" id="STO31727.1"/>
    </source>
</evidence>
<dbReference type="Gene3D" id="2.40.420.20">
    <property type="match status" value="1"/>
</dbReference>
<sequence length="353" mass="39765">MKGIVMLLILTIIIGCSGEKSQMANNKKENIKIIKSINLGKKSITNIKNYNGELKPRSEMKIITTTGGDIEEIYFKNGDKVKKGEVIARISNADVEASFFEAQGQLLKAKSTYSTEKISFEKYKKLYEKEIISENDYLAVKNRYETAQGDLKIAEGKFLKAKDDYDRLRIISKIDGVITDLFVKKYERVESGKEIVTIVDSSKMEVDIAISGKDIKYSELGNKAEIYIEELGISREGVISEINLSSDSNSKKYSLRLLVDNGDNKILKGMYAKVNLEQGEVSGIFVPTKAVMIKDLYSYIAIVREGKATIYRVTPKETIGDMQLIEFEDYKAGDRVVVEGQYLLNNNDKVKEN</sequence>
<dbReference type="SUPFAM" id="SSF111369">
    <property type="entry name" value="HlyD-like secretion proteins"/>
    <property type="match status" value="1"/>
</dbReference>
<dbReference type="InterPro" id="IPR058648">
    <property type="entry name" value="HH_CzcB-like"/>
</dbReference>
<evidence type="ECO:0000313" key="4">
    <source>
        <dbReference type="Proteomes" id="UP000255328"/>
    </source>
</evidence>
<dbReference type="InterPro" id="IPR006143">
    <property type="entry name" value="RND_pump_MFP"/>
</dbReference>
<dbReference type="Gene3D" id="1.10.287.470">
    <property type="entry name" value="Helix hairpin bin"/>
    <property type="match status" value="1"/>
</dbReference>
<dbReference type="PANTHER" id="PTHR30469:SF33">
    <property type="entry name" value="SLR1207 PROTEIN"/>
    <property type="match status" value="1"/>
</dbReference>
<dbReference type="NCBIfam" id="TIGR01730">
    <property type="entry name" value="RND_mfp"/>
    <property type="match status" value="1"/>
</dbReference>
<dbReference type="AlphaFoldDB" id="A0A377GXK4"/>
<dbReference type="Gene3D" id="2.40.50.100">
    <property type="match status" value="1"/>
</dbReference>
<comment type="similarity">
    <text evidence="1">Belongs to the membrane fusion protein (MFP) (TC 8.A.1) family.</text>
</comment>
<dbReference type="Pfam" id="PF25893">
    <property type="entry name" value="HH_CzcB"/>
    <property type="match status" value="1"/>
</dbReference>
<proteinExistence type="inferred from homology"/>
<name>A0A377GXK4_9FUSO</name>
<dbReference type="EMBL" id="UGGU01000003">
    <property type="protein sequence ID" value="STO31727.1"/>
    <property type="molecule type" value="Genomic_DNA"/>
</dbReference>
<dbReference type="GO" id="GO:0015562">
    <property type="term" value="F:efflux transmembrane transporter activity"/>
    <property type="evidence" value="ECO:0007669"/>
    <property type="project" value="TreeGrafter"/>
</dbReference>
<dbReference type="PROSITE" id="PS51257">
    <property type="entry name" value="PROKAR_LIPOPROTEIN"/>
    <property type="match status" value="1"/>
</dbReference>
<dbReference type="GO" id="GO:1990281">
    <property type="term" value="C:efflux pump complex"/>
    <property type="evidence" value="ECO:0007669"/>
    <property type="project" value="TreeGrafter"/>
</dbReference>
<dbReference type="PANTHER" id="PTHR30469">
    <property type="entry name" value="MULTIDRUG RESISTANCE PROTEIN MDTA"/>
    <property type="match status" value="1"/>
</dbReference>
<reference evidence="3 4" key="1">
    <citation type="submission" date="2018-06" db="EMBL/GenBank/DDBJ databases">
        <authorList>
            <consortium name="Pathogen Informatics"/>
            <person name="Doyle S."/>
        </authorList>
    </citation>
    <scope>NUCLEOTIDE SEQUENCE [LARGE SCALE GENOMIC DNA]</scope>
    <source>
        <strain evidence="3 4">NCTC10723</strain>
    </source>
</reference>
<evidence type="ECO:0000256" key="1">
    <source>
        <dbReference type="ARBA" id="ARBA00009477"/>
    </source>
</evidence>
<accession>A0A377GXK4</accession>
<dbReference type="Gene3D" id="2.40.30.170">
    <property type="match status" value="1"/>
</dbReference>
<dbReference type="OrthoDB" id="79281at2"/>
<dbReference type="RefSeq" id="WP_115270295.1">
    <property type="nucleotide sequence ID" value="NZ_CASFEE010000031.1"/>
</dbReference>
<evidence type="ECO:0000259" key="2">
    <source>
        <dbReference type="Pfam" id="PF25893"/>
    </source>
</evidence>
<feature type="domain" description="CzcB-like alpha-helical hairpin" evidence="2">
    <location>
        <begin position="101"/>
        <end position="157"/>
    </location>
</feature>
<dbReference type="Proteomes" id="UP000255328">
    <property type="component" value="Unassembled WGS sequence"/>
</dbReference>
<protein>
    <submittedName>
        <fullName evidence="3">Multidrug resistance protein MdtE</fullName>
    </submittedName>
</protein>